<dbReference type="Proteomes" id="UP000799428">
    <property type="component" value="Unassembled WGS sequence"/>
</dbReference>
<protein>
    <submittedName>
        <fullName evidence="1">Uncharacterized protein</fullName>
    </submittedName>
</protein>
<gene>
    <name evidence="1" type="ORF">K504DRAFT_12696</name>
</gene>
<organism evidence="1 2">
    <name type="scientific">Pleomassaria siparia CBS 279.74</name>
    <dbReference type="NCBI Taxonomy" id="1314801"/>
    <lineage>
        <taxon>Eukaryota</taxon>
        <taxon>Fungi</taxon>
        <taxon>Dikarya</taxon>
        <taxon>Ascomycota</taxon>
        <taxon>Pezizomycotina</taxon>
        <taxon>Dothideomycetes</taxon>
        <taxon>Pleosporomycetidae</taxon>
        <taxon>Pleosporales</taxon>
        <taxon>Pleomassariaceae</taxon>
        <taxon>Pleomassaria</taxon>
    </lineage>
</organism>
<evidence type="ECO:0000313" key="2">
    <source>
        <dbReference type="Proteomes" id="UP000799428"/>
    </source>
</evidence>
<proteinExistence type="predicted"/>
<name>A0A6G1KPU1_9PLEO</name>
<evidence type="ECO:0000313" key="1">
    <source>
        <dbReference type="EMBL" id="KAF2714874.1"/>
    </source>
</evidence>
<keyword evidence="2" id="KW-1185">Reference proteome</keyword>
<dbReference type="AlphaFoldDB" id="A0A6G1KPU1"/>
<sequence>MRTRVFFSQWFSYPGLPFIDNIAVTYMANTRHSPSLIKCYKHPSYRKSGRLIPISTRLETAEHSVTRINHNAIFGQRSTFMPRYPISNIHALLSPFASNLPLFPNRWLLHIGMRWPVAQREISCGRYHCYHGRRRWLMIQDEETPMSYRERTTTSSSPPPEFLYHESDYTNALLWAYPLYDNHQTPTRAESNTNNLGSVWFGMKSLYGTIL</sequence>
<accession>A0A6G1KPU1</accession>
<reference evidence="1" key="1">
    <citation type="journal article" date="2020" name="Stud. Mycol.">
        <title>101 Dothideomycetes genomes: a test case for predicting lifestyles and emergence of pathogens.</title>
        <authorList>
            <person name="Haridas S."/>
            <person name="Albert R."/>
            <person name="Binder M."/>
            <person name="Bloem J."/>
            <person name="Labutti K."/>
            <person name="Salamov A."/>
            <person name="Andreopoulos B."/>
            <person name="Baker S."/>
            <person name="Barry K."/>
            <person name="Bills G."/>
            <person name="Bluhm B."/>
            <person name="Cannon C."/>
            <person name="Castanera R."/>
            <person name="Culley D."/>
            <person name="Daum C."/>
            <person name="Ezra D."/>
            <person name="Gonzalez J."/>
            <person name="Henrissat B."/>
            <person name="Kuo A."/>
            <person name="Liang C."/>
            <person name="Lipzen A."/>
            <person name="Lutzoni F."/>
            <person name="Magnuson J."/>
            <person name="Mondo S."/>
            <person name="Nolan M."/>
            <person name="Ohm R."/>
            <person name="Pangilinan J."/>
            <person name="Park H.-J."/>
            <person name="Ramirez L."/>
            <person name="Alfaro M."/>
            <person name="Sun H."/>
            <person name="Tritt A."/>
            <person name="Yoshinaga Y."/>
            <person name="Zwiers L.-H."/>
            <person name="Turgeon B."/>
            <person name="Goodwin S."/>
            <person name="Spatafora J."/>
            <person name="Crous P."/>
            <person name="Grigoriev I."/>
        </authorList>
    </citation>
    <scope>NUCLEOTIDE SEQUENCE</scope>
    <source>
        <strain evidence="1">CBS 279.74</strain>
    </source>
</reference>
<dbReference type="EMBL" id="MU005764">
    <property type="protein sequence ID" value="KAF2714874.1"/>
    <property type="molecule type" value="Genomic_DNA"/>
</dbReference>